<dbReference type="EMBL" id="GL946225">
    <property type="protein sequence ID" value="EGN91166.1"/>
    <property type="molecule type" value="Genomic_DNA"/>
</dbReference>
<dbReference type="AlphaFoldDB" id="F8QKK4"/>
<feature type="region of interest" description="Disordered" evidence="1">
    <location>
        <begin position="80"/>
        <end position="145"/>
    </location>
</feature>
<accession>F8QKK4</accession>
<keyword evidence="3" id="KW-1185">Reference proteome</keyword>
<feature type="compositionally biased region" description="Basic and acidic residues" evidence="1">
    <location>
        <begin position="80"/>
        <end position="89"/>
    </location>
</feature>
<reference evidence="3" key="1">
    <citation type="journal article" date="2011" name="Science">
        <title>The plant cell wall-decomposing machinery underlies the functional diversity of forest fungi.</title>
        <authorList>
            <person name="Eastwood D.C."/>
            <person name="Floudas D."/>
            <person name="Binder M."/>
            <person name="Majcherczyk A."/>
            <person name="Schneider P."/>
            <person name="Aerts A."/>
            <person name="Asiegbu F.O."/>
            <person name="Baker S.E."/>
            <person name="Barry K."/>
            <person name="Bendiksby M."/>
            <person name="Blumentritt M."/>
            <person name="Coutinho P.M."/>
            <person name="Cullen D."/>
            <person name="de Vries R.P."/>
            <person name="Gathman A."/>
            <person name="Goodell B."/>
            <person name="Henrissat B."/>
            <person name="Ihrmark K."/>
            <person name="Kauserud H."/>
            <person name="Kohler A."/>
            <person name="LaButti K."/>
            <person name="Lapidus A."/>
            <person name="Lavin J.L."/>
            <person name="Lee Y.-H."/>
            <person name="Lindquist E."/>
            <person name="Lilly W."/>
            <person name="Lucas S."/>
            <person name="Morin E."/>
            <person name="Murat C."/>
            <person name="Oguiza J.A."/>
            <person name="Park J."/>
            <person name="Pisabarro A.G."/>
            <person name="Riley R."/>
            <person name="Rosling A."/>
            <person name="Salamov A."/>
            <person name="Schmidt O."/>
            <person name="Schmutz J."/>
            <person name="Skrede I."/>
            <person name="Stenlid J."/>
            <person name="Wiebenga A."/>
            <person name="Xie X."/>
            <person name="Kuees U."/>
            <person name="Hibbett D.S."/>
            <person name="Hoffmeister D."/>
            <person name="Hoegberg N."/>
            <person name="Martin F."/>
            <person name="Grigoriev I.V."/>
            <person name="Watkinson S.C."/>
        </authorList>
    </citation>
    <scope>NUCLEOTIDE SEQUENCE [LARGE SCALE GENOMIC DNA]</scope>
    <source>
        <strain evidence="3">strain S7.3</strain>
    </source>
</reference>
<dbReference type="Proteomes" id="UP000008063">
    <property type="component" value="Unassembled WGS sequence"/>
</dbReference>
<protein>
    <submittedName>
        <fullName evidence="2">Uncharacterized protein</fullName>
    </submittedName>
</protein>
<proteinExistence type="predicted"/>
<evidence type="ECO:0000313" key="3">
    <source>
        <dbReference type="Proteomes" id="UP000008063"/>
    </source>
</evidence>
<name>F8QKK4_SERL3</name>
<evidence type="ECO:0000256" key="1">
    <source>
        <dbReference type="SAM" id="MobiDB-lite"/>
    </source>
</evidence>
<dbReference type="InParanoid" id="F8QKK4"/>
<dbReference type="HOGENOM" id="CLU_119189_0_0_1"/>
<sequence length="145" mass="15881">MTVCKLDCIAWAMRAYVLADAKFHKAEVKVQKKRSLKADADVAMGEATASGSKSVESLIDRKVSTAFKKIQKLHNARVKERKNEIDFVKRAAKRRRESTDRSEGASGSNAAPPPAKKGKKGGEPYKGKINKVKKDGKGKGKAPRK</sequence>
<gene>
    <name evidence="2" type="ORF">SERLA73DRAFT_157590</name>
</gene>
<organism evidence="3">
    <name type="scientific">Serpula lacrymans var. lacrymans (strain S7.3)</name>
    <name type="common">Dry rot fungus</name>
    <dbReference type="NCBI Taxonomy" id="936435"/>
    <lineage>
        <taxon>Eukaryota</taxon>
        <taxon>Fungi</taxon>
        <taxon>Dikarya</taxon>
        <taxon>Basidiomycota</taxon>
        <taxon>Agaricomycotina</taxon>
        <taxon>Agaricomycetes</taxon>
        <taxon>Agaricomycetidae</taxon>
        <taxon>Boletales</taxon>
        <taxon>Coniophorineae</taxon>
        <taxon>Serpulaceae</taxon>
        <taxon>Serpula</taxon>
    </lineage>
</organism>
<feature type="compositionally biased region" description="Basic and acidic residues" evidence="1">
    <location>
        <begin position="120"/>
        <end position="138"/>
    </location>
</feature>
<evidence type="ECO:0000313" key="2">
    <source>
        <dbReference type="EMBL" id="EGN91166.1"/>
    </source>
</evidence>